<dbReference type="Proteomes" id="UP000010445">
    <property type="component" value="Unassembled WGS sequence"/>
</dbReference>
<dbReference type="STRING" id="1035195.HMPREF9997_02786"/>
<gene>
    <name evidence="3" type="ORF">HMPREF9997_02786</name>
</gene>
<dbReference type="RefSeq" id="WP_006062589.1">
    <property type="nucleotide sequence ID" value="NZ_KB290826.1"/>
</dbReference>
<dbReference type="GO" id="GO:0005829">
    <property type="term" value="C:cytosol"/>
    <property type="evidence" value="ECO:0007669"/>
    <property type="project" value="TreeGrafter"/>
</dbReference>
<protein>
    <submittedName>
        <fullName evidence="3">DNA-binding helix-turn-helix protein</fullName>
    </submittedName>
</protein>
<dbReference type="eggNOG" id="COG1396">
    <property type="taxonomic scope" value="Bacteria"/>
</dbReference>
<dbReference type="OrthoDB" id="3188736at2"/>
<dbReference type="HOGENOM" id="CLU_066192_8_1_11"/>
<proteinExistence type="predicted"/>
<dbReference type="SUPFAM" id="SSF47413">
    <property type="entry name" value="lambda repressor-like DNA-binding domains"/>
    <property type="match status" value="1"/>
</dbReference>
<dbReference type="PATRIC" id="fig|1035195.3.peg.2498"/>
<dbReference type="AlphaFoldDB" id="L1M8T5"/>
<comment type="caution">
    <text evidence="3">The sequence shown here is derived from an EMBL/GenBank/DDBJ whole genome shotgun (WGS) entry which is preliminary data.</text>
</comment>
<dbReference type="PROSITE" id="PS50943">
    <property type="entry name" value="HTH_CROC1"/>
    <property type="match status" value="1"/>
</dbReference>
<dbReference type="InterPro" id="IPR010982">
    <property type="entry name" value="Lambda_DNA-bd_dom_sf"/>
</dbReference>
<dbReference type="SMART" id="SM00530">
    <property type="entry name" value="HTH_XRE"/>
    <property type="match status" value="1"/>
</dbReference>
<dbReference type="Pfam" id="PF01381">
    <property type="entry name" value="HTH_3"/>
    <property type="match status" value="1"/>
</dbReference>
<accession>L1M8T5</accession>
<evidence type="ECO:0000256" key="1">
    <source>
        <dbReference type="ARBA" id="ARBA00023125"/>
    </source>
</evidence>
<dbReference type="PANTHER" id="PTHR46797">
    <property type="entry name" value="HTH-TYPE TRANSCRIPTIONAL REGULATOR"/>
    <property type="match status" value="1"/>
</dbReference>
<evidence type="ECO:0000259" key="2">
    <source>
        <dbReference type="PROSITE" id="PS50943"/>
    </source>
</evidence>
<dbReference type="GO" id="GO:0003677">
    <property type="term" value="F:DNA binding"/>
    <property type="evidence" value="ECO:0007669"/>
    <property type="project" value="UniProtKB-KW"/>
</dbReference>
<organism evidence="3 4">
    <name type="scientific">Corynebacterium durum F0235</name>
    <dbReference type="NCBI Taxonomy" id="1035195"/>
    <lineage>
        <taxon>Bacteria</taxon>
        <taxon>Bacillati</taxon>
        <taxon>Actinomycetota</taxon>
        <taxon>Actinomycetes</taxon>
        <taxon>Mycobacteriales</taxon>
        <taxon>Corynebacteriaceae</taxon>
        <taxon>Corynebacterium</taxon>
    </lineage>
</organism>
<name>L1M8T5_9CORY</name>
<keyword evidence="1 3" id="KW-0238">DNA-binding</keyword>
<dbReference type="CDD" id="cd00093">
    <property type="entry name" value="HTH_XRE"/>
    <property type="match status" value="1"/>
</dbReference>
<dbReference type="InterPro" id="IPR001387">
    <property type="entry name" value="Cro/C1-type_HTH"/>
</dbReference>
<dbReference type="PANTHER" id="PTHR46797:SF1">
    <property type="entry name" value="METHYLPHOSPHONATE SYNTHASE"/>
    <property type="match status" value="1"/>
</dbReference>
<dbReference type="GO" id="GO:0003700">
    <property type="term" value="F:DNA-binding transcription factor activity"/>
    <property type="evidence" value="ECO:0007669"/>
    <property type="project" value="TreeGrafter"/>
</dbReference>
<evidence type="ECO:0000313" key="3">
    <source>
        <dbReference type="EMBL" id="EKX87460.1"/>
    </source>
</evidence>
<keyword evidence="4" id="KW-1185">Reference proteome</keyword>
<reference evidence="3 4" key="1">
    <citation type="submission" date="2012-05" db="EMBL/GenBank/DDBJ databases">
        <authorList>
            <person name="Weinstock G."/>
            <person name="Sodergren E."/>
            <person name="Lobos E.A."/>
            <person name="Fulton L."/>
            <person name="Fulton R."/>
            <person name="Courtney L."/>
            <person name="Fronick C."/>
            <person name="O'Laughlin M."/>
            <person name="Godfrey J."/>
            <person name="Wilson R.M."/>
            <person name="Miner T."/>
            <person name="Farmer C."/>
            <person name="Delehaunty K."/>
            <person name="Cordes M."/>
            <person name="Minx P."/>
            <person name="Tomlinson C."/>
            <person name="Chen J."/>
            <person name="Wollam A."/>
            <person name="Pepin K.H."/>
            <person name="Bhonagiri V."/>
            <person name="Zhang X."/>
            <person name="Suruliraj S."/>
            <person name="Warren W."/>
            <person name="Mitreva M."/>
            <person name="Mardis E.R."/>
            <person name="Wilson R.K."/>
        </authorList>
    </citation>
    <scope>NUCLEOTIDE SEQUENCE [LARGE SCALE GENOMIC DNA]</scope>
    <source>
        <strain evidence="3 4">F0235</strain>
    </source>
</reference>
<dbReference type="InterPro" id="IPR050807">
    <property type="entry name" value="TransReg_Diox_bact_type"/>
</dbReference>
<dbReference type="EMBL" id="AMEM01000044">
    <property type="protein sequence ID" value="EKX87460.1"/>
    <property type="molecule type" value="Genomic_DNA"/>
</dbReference>
<sequence length="113" mass="12192">MYVICSEPQTPPTKDTSITGELWREMLGKEIRSARTQRGDRLSDLAERSGVSPQYLSEIERGMKDPSSEMIDAIAGALGMSTLDLAKSVVEKGDSRNGDIHNAASTPVLLLAA</sequence>
<evidence type="ECO:0000313" key="4">
    <source>
        <dbReference type="Proteomes" id="UP000010445"/>
    </source>
</evidence>
<dbReference type="Gene3D" id="1.10.260.40">
    <property type="entry name" value="lambda repressor-like DNA-binding domains"/>
    <property type="match status" value="1"/>
</dbReference>
<feature type="domain" description="HTH cro/C1-type" evidence="2">
    <location>
        <begin position="31"/>
        <end position="85"/>
    </location>
</feature>